<keyword evidence="1" id="KW-0802">TPR repeat</keyword>
<accession>A0A128EJ69</accession>
<feature type="repeat" description="TPR" evidence="1">
    <location>
        <begin position="2"/>
        <end position="35"/>
    </location>
</feature>
<evidence type="ECO:0000256" key="1">
    <source>
        <dbReference type="PROSITE-ProRule" id="PRU00339"/>
    </source>
</evidence>
<dbReference type="AlphaFoldDB" id="A0A128EJ69"/>
<dbReference type="Proteomes" id="UP000069632">
    <property type="component" value="Unassembled WGS sequence"/>
</dbReference>
<proteinExistence type="predicted"/>
<dbReference type="OrthoDB" id="5334568at2"/>
<dbReference type="PROSITE" id="PS50005">
    <property type="entry name" value="TPR"/>
    <property type="match status" value="1"/>
</dbReference>
<dbReference type="InterPro" id="IPR011990">
    <property type="entry name" value="TPR-like_helical_dom_sf"/>
</dbReference>
<sequence length="79" mass="9301">MTSDKLTKALIYESQGLINDALEIYKEILKIEPTNKDALVSMQRLINLNDTKIDKDMLKLFLSDKKEDIEKFKRWLVEI</sequence>
<reference evidence="2 3" key="1">
    <citation type="submission" date="2016-02" db="EMBL/GenBank/DDBJ databases">
        <authorList>
            <consortium name="Pathogen Informatics"/>
        </authorList>
    </citation>
    <scope>NUCLEOTIDE SEQUENCE [LARGE SCALE GENOMIC DNA]</scope>
    <source>
        <strain evidence="2 3">RC20</strain>
    </source>
</reference>
<dbReference type="RefSeq" id="WP_075540482.1">
    <property type="nucleotide sequence ID" value="NZ_CP053844.1"/>
</dbReference>
<organism evidence="2 3">
    <name type="scientific">Campylobacter geochelonis</name>
    <dbReference type="NCBI Taxonomy" id="1780362"/>
    <lineage>
        <taxon>Bacteria</taxon>
        <taxon>Pseudomonadati</taxon>
        <taxon>Campylobacterota</taxon>
        <taxon>Epsilonproteobacteria</taxon>
        <taxon>Campylobacterales</taxon>
        <taxon>Campylobacteraceae</taxon>
        <taxon>Campylobacter</taxon>
    </lineage>
</organism>
<dbReference type="Gene3D" id="1.25.40.10">
    <property type="entry name" value="Tetratricopeptide repeat domain"/>
    <property type="match status" value="1"/>
</dbReference>
<name>A0A128EJ69_9BACT</name>
<evidence type="ECO:0000313" key="3">
    <source>
        <dbReference type="Proteomes" id="UP000069632"/>
    </source>
</evidence>
<dbReference type="InterPro" id="IPR019734">
    <property type="entry name" value="TPR_rpt"/>
</dbReference>
<evidence type="ECO:0000313" key="2">
    <source>
        <dbReference type="EMBL" id="CZE48904.1"/>
    </source>
</evidence>
<dbReference type="SUPFAM" id="SSF48452">
    <property type="entry name" value="TPR-like"/>
    <property type="match status" value="1"/>
</dbReference>
<gene>
    <name evidence="2" type="ORF">ERS672216_01651</name>
</gene>
<protein>
    <submittedName>
        <fullName evidence="2">Uncharacterized protein</fullName>
    </submittedName>
</protein>
<dbReference type="EMBL" id="FIZP01000012">
    <property type="protein sequence ID" value="CZE48904.1"/>
    <property type="molecule type" value="Genomic_DNA"/>
</dbReference>
<keyword evidence="3" id="KW-1185">Reference proteome</keyword>